<dbReference type="GO" id="GO:0005829">
    <property type="term" value="C:cytosol"/>
    <property type="evidence" value="ECO:0007669"/>
    <property type="project" value="TreeGrafter"/>
</dbReference>
<name>A0A6N9YQA4_9ACTN</name>
<keyword evidence="7" id="KW-0269">Exonuclease</keyword>
<dbReference type="Gene3D" id="1.10.486.10">
    <property type="entry name" value="PCRA, domain 4"/>
    <property type="match status" value="1"/>
</dbReference>
<dbReference type="GO" id="GO:0003677">
    <property type="term" value="F:DNA binding"/>
    <property type="evidence" value="ECO:0007669"/>
    <property type="project" value="UniProtKB-KW"/>
</dbReference>
<feature type="region of interest" description="Disordered" evidence="16">
    <location>
        <begin position="972"/>
        <end position="1007"/>
    </location>
</feature>
<dbReference type="PANTHER" id="PTHR11070">
    <property type="entry name" value="UVRD / RECB / PCRA DNA HELICASE FAMILY MEMBER"/>
    <property type="match status" value="1"/>
</dbReference>
<keyword evidence="6 15" id="KW-0347">Helicase</keyword>
<evidence type="ECO:0000256" key="16">
    <source>
        <dbReference type="SAM" id="MobiDB-lite"/>
    </source>
</evidence>
<dbReference type="GO" id="GO:0033202">
    <property type="term" value="C:DNA helicase complex"/>
    <property type="evidence" value="ECO:0007669"/>
    <property type="project" value="TreeGrafter"/>
</dbReference>
<dbReference type="InterPro" id="IPR014017">
    <property type="entry name" value="DNA_helicase_UvrD-like_C"/>
</dbReference>
<dbReference type="InterPro" id="IPR014016">
    <property type="entry name" value="UvrD-like_ATP-bd"/>
</dbReference>
<evidence type="ECO:0000256" key="7">
    <source>
        <dbReference type="ARBA" id="ARBA00022839"/>
    </source>
</evidence>
<keyword evidence="10" id="KW-0234">DNA repair</keyword>
<dbReference type="GO" id="GO:0005524">
    <property type="term" value="F:ATP binding"/>
    <property type="evidence" value="ECO:0007669"/>
    <property type="project" value="UniProtKB-UniRule"/>
</dbReference>
<dbReference type="Pfam" id="PF13361">
    <property type="entry name" value="UvrD_C"/>
    <property type="match status" value="1"/>
</dbReference>
<keyword evidence="2" id="KW-0540">Nuclease</keyword>
<evidence type="ECO:0000256" key="15">
    <source>
        <dbReference type="PROSITE-ProRule" id="PRU00560"/>
    </source>
</evidence>
<keyword evidence="20" id="KW-1185">Reference proteome</keyword>
<sequence>MRRSTGPDVRLVRRAGDAVVPPPVLDDDQRWVVEHRGGPLLVLAGPGTGKTTTLVESVVHRVEHDGLLPEQVLVLTFSRRAAAELRERIARRLGRTVREPLARTFHSYAFGLLRRESVLSGEPAPRLISGPEQDLLIRDLLRGDVEELGAGYWPANLHRALLTRGFARELRDFLMRAVERGMTPEQLAHIGRRHGREDWVAAARFAHQYSGVTALRKPPSYDQAELVRSAAGLLRDDPQLLARERAERQFVVVDEYQDSDPAQEELLQLLSGGGRDLLVVGDPDQSIYGFRGAEMDGIRDFPERFAAADGQPAAVCALTTSRRSGPALLAATRRVAHRLGGPHRHRDLVPADEFAAGESSVHVLASPSQEAAFIAAQLREEHLFRDVPWQRMAVLVRASASIPVLRRALSGAGVPTTVRLDEVPLVEQPAVRALLAMLELAAGQRDLDVELAFDLVTGILGSADPLGLRRLRQELRKQELAAGGVRASGELLVEAIEQPLVLVPLDEDAVAPAARIASLLAAGRRAAAEPGATAEDVLWAVWATSGLGRRWSGAALSGGRAAKHADRDLDAVVALFDAVARYVDRMPGAGPAGFLEHIRGQQIPSDTLATGPRPGTEAAAVTIMTAHASKGLEWDVVAVAGVQEGVWPDLRERGSLLGIEELVDLVAAREATAYTRASARLAEERRLFYVALTRAKSRLIVTAVSNEDEQPSRFLDDLDPLPAEAPPERTVEKPGRGLDLSSLVAELRRVVCDPAEPLVRRRGAAVQLARLASEGVRQADPGEWFGLRELSVTEPLGEPDQPVRVSPSRVEEFNRCELRWLLKTCGATDSDMTRAGVGTLVHDLAEKAVREQWPEDAMLAELDRVWPNIDVGEGWAAAREYARVQEMVRRLSGWLKENPRRLVGVELDFDIEVGRARLVGRVDRLDADADGRLVVVDYKTGKSKPTAAEVGEHAQLATYQLAVENGAFDDAAGGERRSGGASLVQLGKPSRGKADEQRQPPLDDAQDPVWAQRLLEETANGMTQPTFQARRGSWCGFCSARPCCPAFPEGEQVTG</sequence>
<evidence type="ECO:0000256" key="12">
    <source>
        <dbReference type="ARBA" id="ARBA00034617"/>
    </source>
</evidence>
<organism evidence="19 20">
    <name type="scientific">Phytoactinopolyspora alkaliphila</name>
    <dbReference type="NCBI Taxonomy" id="1783498"/>
    <lineage>
        <taxon>Bacteria</taxon>
        <taxon>Bacillati</taxon>
        <taxon>Actinomycetota</taxon>
        <taxon>Actinomycetes</taxon>
        <taxon>Jiangellales</taxon>
        <taxon>Jiangellaceae</taxon>
        <taxon>Phytoactinopolyspora</taxon>
    </lineage>
</organism>
<dbReference type="SUPFAM" id="SSF52540">
    <property type="entry name" value="P-loop containing nucleoside triphosphate hydrolases"/>
    <property type="match status" value="1"/>
</dbReference>
<feature type="region of interest" description="Disordered" evidence="16">
    <location>
        <begin position="711"/>
        <end position="735"/>
    </location>
</feature>
<evidence type="ECO:0000256" key="9">
    <source>
        <dbReference type="ARBA" id="ARBA00023125"/>
    </source>
</evidence>
<dbReference type="PROSITE" id="PS51198">
    <property type="entry name" value="UVRD_HELICASE_ATP_BIND"/>
    <property type="match status" value="1"/>
</dbReference>
<reference evidence="19 20" key="1">
    <citation type="submission" date="2020-02" db="EMBL/GenBank/DDBJ databases">
        <authorList>
            <person name="Li X.-J."/>
            <person name="Feng X.-M."/>
        </authorList>
    </citation>
    <scope>NUCLEOTIDE SEQUENCE [LARGE SCALE GENOMIC DNA]</scope>
    <source>
        <strain evidence="19 20">CGMCC 4.7225</strain>
    </source>
</reference>
<dbReference type="SUPFAM" id="SSF52980">
    <property type="entry name" value="Restriction endonuclease-like"/>
    <property type="match status" value="1"/>
</dbReference>
<keyword evidence="8 15" id="KW-0067">ATP-binding</keyword>
<dbReference type="InterPro" id="IPR000212">
    <property type="entry name" value="DNA_helicase_UvrD/REP"/>
</dbReference>
<feature type="binding site" evidence="15">
    <location>
        <begin position="44"/>
        <end position="51"/>
    </location>
    <ligand>
        <name>ATP</name>
        <dbReference type="ChEBI" id="CHEBI:30616"/>
    </ligand>
</feature>
<evidence type="ECO:0000256" key="8">
    <source>
        <dbReference type="ARBA" id="ARBA00022840"/>
    </source>
</evidence>
<accession>A0A6N9YQA4</accession>
<evidence type="ECO:0000313" key="19">
    <source>
        <dbReference type="EMBL" id="NED97193.1"/>
    </source>
</evidence>
<dbReference type="InterPro" id="IPR027417">
    <property type="entry name" value="P-loop_NTPase"/>
</dbReference>
<keyword evidence="4" id="KW-0227">DNA damage</keyword>
<dbReference type="Gene3D" id="3.40.50.300">
    <property type="entry name" value="P-loop containing nucleotide triphosphate hydrolases"/>
    <property type="match status" value="2"/>
</dbReference>
<evidence type="ECO:0000256" key="1">
    <source>
        <dbReference type="ARBA" id="ARBA00009922"/>
    </source>
</evidence>
<evidence type="ECO:0000256" key="5">
    <source>
        <dbReference type="ARBA" id="ARBA00022801"/>
    </source>
</evidence>
<evidence type="ECO:0000259" key="17">
    <source>
        <dbReference type="PROSITE" id="PS51198"/>
    </source>
</evidence>
<proteinExistence type="inferred from homology"/>
<comment type="catalytic activity">
    <reaction evidence="14">
        <text>ATP + H2O = ADP + phosphate + H(+)</text>
        <dbReference type="Rhea" id="RHEA:13065"/>
        <dbReference type="ChEBI" id="CHEBI:15377"/>
        <dbReference type="ChEBI" id="CHEBI:15378"/>
        <dbReference type="ChEBI" id="CHEBI:30616"/>
        <dbReference type="ChEBI" id="CHEBI:43474"/>
        <dbReference type="ChEBI" id="CHEBI:456216"/>
        <dbReference type="EC" id="5.6.2.4"/>
    </reaction>
</comment>
<evidence type="ECO:0000256" key="14">
    <source>
        <dbReference type="ARBA" id="ARBA00048988"/>
    </source>
</evidence>
<evidence type="ECO:0000256" key="6">
    <source>
        <dbReference type="ARBA" id="ARBA00022806"/>
    </source>
</evidence>
<dbReference type="CDD" id="cd18807">
    <property type="entry name" value="SF1_C_UvrD"/>
    <property type="match status" value="1"/>
</dbReference>
<dbReference type="Pfam" id="PF00580">
    <property type="entry name" value="UvrD-helicase"/>
    <property type="match status" value="1"/>
</dbReference>
<dbReference type="PROSITE" id="PS51217">
    <property type="entry name" value="UVRD_HELICASE_CTER"/>
    <property type="match status" value="1"/>
</dbReference>
<evidence type="ECO:0000256" key="13">
    <source>
        <dbReference type="ARBA" id="ARBA00034808"/>
    </source>
</evidence>
<feature type="domain" description="UvrD-like helicase ATP-binding" evidence="17">
    <location>
        <begin position="23"/>
        <end position="325"/>
    </location>
</feature>
<dbReference type="InterPro" id="IPR011604">
    <property type="entry name" value="PDDEXK-like_dom_sf"/>
</dbReference>
<dbReference type="InterPro" id="IPR011335">
    <property type="entry name" value="Restrct_endonuc-II-like"/>
</dbReference>
<dbReference type="EMBL" id="JAAGOB010000010">
    <property type="protein sequence ID" value="NED97193.1"/>
    <property type="molecule type" value="Genomic_DNA"/>
</dbReference>
<dbReference type="PANTHER" id="PTHR11070:SF59">
    <property type="entry name" value="DNA 3'-5' HELICASE"/>
    <property type="match status" value="1"/>
</dbReference>
<dbReference type="AlphaFoldDB" id="A0A6N9YQA4"/>
<keyword evidence="9" id="KW-0238">DNA-binding</keyword>
<evidence type="ECO:0000256" key="11">
    <source>
        <dbReference type="ARBA" id="ARBA00023235"/>
    </source>
</evidence>
<dbReference type="RefSeq" id="WP_163819981.1">
    <property type="nucleotide sequence ID" value="NZ_JAAGOB010000010.1"/>
</dbReference>
<feature type="domain" description="UvrD-like helicase C-terminal" evidence="18">
    <location>
        <begin position="325"/>
        <end position="631"/>
    </location>
</feature>
<gene>
    <name evidence="19" type="ORF">G1H11_17985</name>
</gene>
<keyword evidence="5 15" id="KW-0378">Hydrolase</keyword>
<evidence type="ECO:0000256" key="3">
    <source>
        <dbReference type="ARBA" id="ARBA00022741"/>
    </source>
</evidence>
<comment type="similarity">
    <text evidence="1">Belongs to the helicase family. UvrD subfamily.</text>
</comment>
<dbReference type="EC" id="5.6.2.4" evidence="13"/>
<comment type="catalytic activity">
    <reaction evidence="12">
        <text>Couples ATP hydrolysis with the unwinding of duplex DNA by translocating in the 3'-5' direction.</text>
        <dbReference type="EC" id="5.6.2.4"/>
    </reaction>
</comment>
<dbReference type="InterPro" id="IPR013986">
    <property type="entry name" value="DExx_box_DNA_helicase_dom_sf"/>
</dbReference>
<dbReference type="GO" id="GO:0000725">
    <property type="term" value="P:recombinational repair"/>
    <property type="evidence" value="ECO:0007669"/>
    <property type="project" value="TreeGrafter"/>
</dbReference>
<evidence type="ECO:0000259" key="18">
    <source>
        <dbReference type="PROSITE" id="PS51217"/>
    </source>
</evidence>
<evidence type="ECO:0000256" key="10">
    <source>
        <dbReference type="ARBA" id="ARBA00023204"/>
    </source>
</evidence>
<dbReference type="Proteomes" id="UP000469185">
    <property type="component" value="Unassembled WGS sequence"/>
</dbReference>
<comment type="caution">
    <text evidence="19">The sequence shown here is derived from an EMBL/GenBank/DDBJ whole genome shotgun (WGS) entry which is preliminary data.</text>
</comment>
<dbReference type="Gene3D" id="3.90.320.10">
    <property type="match status" value="1"/>
</dbReference>
<dbReference type="Gene3D" id="1.10.10.160">
    <property type="match status" value="1"/>
</dbReference>
<feature type="compositionally biased region" description="Basic and acidic residues" evidence="16">
    <location>
        <begin position="726"/>
        <end position="735"/>
    </location>
</feature>
<dbReference type="Pfam" id="PF12705">
    <property type="entry name" value="PDDEXK_1"/>
    <property type="match status" value="1"/>
</dbReference>
<evidence type="ECO:0000313" key="20">
    <source>
        <dbReference type="Proteomes" id="UP000469185"/>
    </source>
</evidence>
<evidence type="ECO:0000256" key="2">
    <source>
        <dbReference type="ARBA" id="ARBA00022722"/>
    </source>
</evidence>
<dbReference type="GO" id="GO:0043138">
    <property type="term" value="F:3'-5' DNA helicase activity"/>
    <property type="evidence" value="ECO:0007669"/>
    <property type="project" value="UniProtKB-EC"/>
</dbReference>
<dbReference type="InterPro" id="IPR038726">
    <property type="entry name" value="PDDEXK_AddAB-type"/>
</dbReference>
<keyword evidence="11" id="KW-0413">Isomerase</keyword>
<evidence type="ECO:0000256" key="4">
    <source>
        <dbReference type="ARBA" id="ARBA00022763"/>
    </source>
</evidence>
<keyword evidence="3 15" id="KW-0547">Nucleotide-binding</keyword>
<dbReference type="GO" id="GO:0004527">
    <property type="term" value="F:exonuclease activity"/>
    <property type="evidence" value="ECO:0007669"/>
    <property type="project" value="UniProtKB-KW"/>
</dbReference>
<protein>
    <recommendedName>
        <fullName evidence="13">DNA 3'-5' helicase</fullName>
        <ecNumber evidence="13">5.6.2.4</ecNumber>
    </recommendedName>
</protein>
<dbReference type="CDD" id="cd17932">
    <property type="entry name" value="DEXQc_UvrD"/>
    <property type="match status" value="1"/>
</dbReference>